<dbReference type="SUPFAM" id="SSF53448">
    <property type="entry name" value="Nucleotide-diphospho-sugar transferases"/>
    <property type="match status" value="1"/>
</dbReference>
<dbReference type="Proteomes" id="UP000193920">
    <property type="component" value="Unassembled WGS sequence"/>
</dbReference>
<dbReference type="OrthoDB" id="430354at2759"/>
<evidence type="ECO:0000313" key="11">
    <source>
        <dbReference type="EMBL" id="ORY73324.1"/>
    </source>
</evidence>
<keyword evidence="4" id="KW-0808">Transferase</keyword>
<evidence type="ECO:0000256" key="3">
    <source>
        <dbReference type="ARBA" id="ARBA00022676"/>
    </source>
</evidence>
<evidence type="ECO:0000256" key="1">
    <source>
        <dbReference type="ARBA" id="ARBA00004606"/>
    </source>
</evidence>
<dbReference type="GO" id="GO:0000033">
    <property type="term" value="F:alpha-1,3-mannosyltransferase activity"/>
    <property type="evidence" value="ECO:0007669"/>
    <property type="project" value="TreeGrafter"/>
</dbReference>
<reference evidence="11 12" key="1">
    <citation type="submission" date="2016-08" db="EMBL/GenBank/DDBJ databases">
        <title>A Parts List for Fungal Cellulosomes Revealed by Comparative Genomics.</title>
        <authorList>
            <consortium name="DOE Joint Genome Institute"/>
            <person name="Haitjema C.H."/>
            <person name="Gilmore S.P."/>
            <person name="Henske J.K."/>
            <person name="Solomon K.V."/>
            <person name="De Groot R."/>
            <person name="Kuo A."/>
            <person name="Mondo S.J."/>
            <person name="Salamov A.A."/>
            <person name="Labutti K."/>
            <person name="Zhao Z."/>
            <person name="Chiniquy J."/>
            <person name="Barry K."/>
            <person name="Brewer H.M."/>
            <person name="Purvine S.O."/>
            <person name="Wright A.T."/>
            <person name="Boxma B."/>
            <person name="Van Alen T."/>
            <person name="Hackstein J.H."/>
            <person name="Baker S.E."/>
            <person name="Grigoriev I.V."/>
            <person name="O'Malley M.A."/>
        </authorList>
    </citation>
    <scope>NUCLEOTIDE SEQUENCE [LARGE SCALE GENOMIC DNA]</scope>
    <source>
        <strain evidence="11 12">G1</strain>
    </source>
</reference>
<dbReference type="EMBL" id="MCOG01000034">
    <property type="protein sequence ID" value="ORY73324.1"/>
    <property type="molecule type" value="Genomic_DNA"/>
</dbReference>
<keyword evidence="9" id="KW-0325">Glycoprotein</keyword>
<dbReference type="Pfam" id="PF11051">
    <property type="entry name" value="Mannosyl_trans3"/>
    <property type="match status" value="1"/>
</dbReference>
<keyword evidence="12" id="KW-1185">Reference proteome</keyword>
<evidence type="ECO:0000256" key="5">
    <source>
        <dbReference type="ARBA" id="ARBA00022692"/>
    </source>
</evidence>
<protein>
    <recommendedName>
        <fullName evidence="13">Nucleotide-diphospho-sugar transferase</fullName>
    </recommendedName>
</protein>
<comment type="caution">
    <text evidence="11">The sequence shown here is derived from an EMBL/GenBank/DDBJ whole genome shotgun (WGS) entry which is preliminary data.</text>
</comment>
<dbReference type="GO" id="GO:0005794">
    <property type="term" value="C:Golgi apparatus"/>
    <property type="evidence" value="ECO:0007669"/>
    <property type="project" value="TreeGrafter"/>
</dbReference>
<keyword evidence="7 10" id="KW-1133">Transmembrane helix</keyword>
<dbReference type="PANTHER" id="PTHR31392:SF1">
    <property type="entry name" value="ALPHA-1,3-MANNOSYLTRANSFERASE MNN1-RELATED"/>
    <property type="match status" value="1"/>
</dbReference>
<name>A0A1Y2EPW1_9FUNG</name>
<dbReference type="GO" id="GO:0006493">
    <property type="term" value="P:protein O-linked glycosylation"/>
    <property type="evidence" value="ECO:0007669"/>
    <property type="project" value="TreeGrafter"/>
</dbReference>
<evidence type="ECO:0000256" key="8">
    <source>
        <dbReference type="ARBA" id="ARBA00023136"/>
    </source>
</evidence>
<comment type="subcellular location">
    <subcellularLocation>
        <location evidence="1">Membrane</location>
        <topology evidence="1">Single-pass type II membrane protein</topology>
    </subcellularLocation>
</comment>
<keyword evidence="6" id="KW-0735">Signal-anchor</keyword>
<feature type="transmembrane region" description="Helical" evidence="10">
    <location>
        <begin position="7"/>
        <end position="26"/>
    </location>
</feature>
<sequence>MKANSRFLYLLFLIIVILSLSFIVLLNNNDIHYELITKSSKNIEETSEQINKYRINTSLNDIILKDLKKPLDPQDFNDIRNKEELHTYLWRAIFGEYEKDPKAYRNKLIEKSKFLNERNIKNIKWNEKLLATLHHTLYPWLYGYRYQNIGEIIESSHGKGIVISVGDYQFKYALSTIDALRNIIKCDLPIEVFYNGNEDLSKENRDILLTYDDIYVSDLKKYFDDKILKNSGWDSKPFCILASRFEEVILMDADVAYLRDPAELFDEEGYQRTGTLYFMDRTLSPEPNAGTEWLNSWMINPLPETTNLRFLNGTSTSEMESSTVLMHKTKVLLGLLATCKLNEQKIRDDVVYNMFLGDKETFWIGFDMARQSYYMEPTPCVFIGKVDENNQICGHIGHVINGKLYYWNGHIVVDKYAEQLEYVDYETYSYDYIGSEWNGDLSCMIINDDKNPPHKMSNSEMNIYRRILAREKLKHFIIPEE</sequence>
<evidence type="ECO:0000313" key="12">
    <source>
        <dbReference type="Proteomes" id="UP000193920"/>
    </source>
</evidence>
<keyword evidence="5 10" id="KW-0812">Transmembrane</keyword>
<proteinExistence type="inferred from homology"/>
<dbReference type="GO" id="GO:0016020">
    <property type="term" value="C:membrane"/>
    <property type="evidence" value="ECO:0007669"/>
    <property type="project" value="UniProtKB-SubCell"/>
</dbReference>
<evidence type="ECO:0000256" key="6">
    <source>
        <dbReference type="ARBA" id="ARBA00022968"/>
    </source>
</evidence>
<organism evidence="11 12">
    <name type="scientific">Neocallimastix californiae</name>
    <dbReference type="NCBI Taxonomy" id="1754190"/>
    <lineage>
        <taxon>Eukaryota</taxon>
        <taxon>Fungi</taxon>
        <taxon>Fungi incertae sedis</taxon>
        <taxon>Chytridiomycota</taxon>
        <taxon>Chytridiomycota incertae sedis</taxon>
        <taxon>Neocallimastigomycetes</taxon>
        <taxon>Neocallimastigales</taxon>
        <taxon>Neocallimastigaceae</taxon>
        <taxon>Neocallimastix</taxon>
    </lineage>
</organism>
<dbReference type="InterPro" id="IPR022751">
    <property type="entry name" value="Alpha_mannosyltransferase"/>
</dbReference>
<dbReference type="InterPro" id="IPR029044">
    <property type="entry name" value="Nucleotide-diphossugar_trans"/>
</dbReference>
<accession>A0A1Y2EPW1</accession>
<comment type="similarity">
    <text evidence="2">Belongs to the MNN1/MNT family.</text>
</comment>
<keyword evidence="8 10" id="KW-0472">Membrane</keyword>
<evidence type="ECO:0008006" key="13">
    <source>
        <dbReference type="Google" id="ProtNLM"/>
    </source>
</evidence>
<evidence type="ECO:0000256" key="9">
    <source>
        <dbReference type="ARBA" id="ARBA00023180"/>
    </source>
</evidence>
<evidence type="ECO:0000256" key="10">
    <source>
        <dbReference type="SAM" id="Phobius"/>
    </source>
</evidence>
<evidence type="ECO:0000256" key="2">
    <source>
        <dbReference type="ARBA" id="ARBA00009105"/>
    </source>
</evidence>
<keyword evidence="3" id="KW-0328">Glycosyltransferase</keyword>
<gene>
    <name evidence="11" type="ORF">LY90DRAFT_699674</name>
</gene>
<dbReference type="AlphaFoldDB" id="A0A1Y2EPW1"/>
<dbReference type="PANTHER" id="PTHR31392">
    <property type="entry name" value="ALPHA-1,3-MANNOSYLTRANSFERASE MNN1-RELATED"/>
    <property type="match status" value="1"/>
</dbReference>
<evidence type="ECO:0000256" key="7">
    <source>
        <dbReference type="ARBA" id="ARBA00022989"/>
    </source>
</evidence>
<dbReference type="STRING" id="1754190.A0A1Y2EPW1"/>
<evidence type="ECO:0000256" key="4">
    <source>
        <dbReference type="ARBA" id="ARBA00022679"/>
    </source>
</evidence>